<feature type="compositionally biased region" description="Basic residues" evidence="5">
    <location>
        <begin position="247"/>
        <end position="261"/>
    </location>
</feature>
<keyword evidence="2" id="KW-0378">Hydrolase</keyword>
<evidence type="ECO:0000256" key="3">
    <source>
        <dbReference type="ARBA" id="ARBA00022806"/>
    </source>
</evidence>
<keyword evidence="4" id="KW-0067">ATP-binding</keyword>
<evidence type="ECO:0000313" key="8">
    <source>
        <dbReference type="EMBL" id="EZF74640.1"/>
    </source>
</evidence>
<proteinExistence type="predicted"/>
<dbReference type="GO" id="GO:0005524">
    <property type="term" value="F:ATP binding"/>
    <property type="evidence" value="ECO:0007669"/>
    <property type="project" value="UniProtKB-KW"/>
</dbReference>
<evidence type="ECO:0008006" key="10">
    <source>
        <dbReference type="Google" id="ProtNLM"/>
    </source>
</evidence>
<name>A0A022XV90_TRISD</name>
<dbReference type="OrthoDB" id="4186710at2759"/>
<dbReference type="HOGENOM" id="CLU_000315_3_3_1"/>
<dbReference type="CDD" id="cd18793">
    <property type="entry name" value="SF2_C_SNF"/>
    <property type="match status" value="1"/>
</dbReference>
<keyword evidence="1" id="KW-0547">Nucleotide-binding</keyword>
<dbReference type="InterPro" id="IPR038718">
    <property type="entry name" value="SNF2-like_sf"/>
</dbReference>
<dbReference type="InterPro" id="IPR000330">
    <property type="entry name" value="SNF2_N"/>
</dbReference>
<dbReference type="Pfam" id="PF00176">
    <property type="entry name" value="SNF2-rel_dom"/>
    <property type="match status" value="1"/>
</dbReference>
<evidence type="ECO:0000256" key="5">
    <source>
        <dbReference type="SAM" id="MobiDB-lite"/>
    </source>
</evidence>
<dbReference type="GO" id="GO:0006281">
    <property type="term" value="P:DNA repair"/>
    <property type="evidence" value="ECO:0007669"/>
    <property type="project" value="TreeGrafter"/>
</dbReference>
<dbReference type="PANTHER" id="PTHR45626">
    <property type="entry name" value="TRANSCRIPTION TERMINATION FACTOR 2-RELATED"/>
    <property type="match status" value="1"/>
</dbReference>
<dbReference type="GO" id="GO:0005634">
    <property type="term" value="C:nucleus"/>
    <property type="evidence" value="ECO:0007669"/>
    <property type="project" value="TreeGrafter"/>
</dbReference>
<dbReference type="Gene3D" id="3.40.50.300">
    <property type="entry name" value="P-loop containing nucleotide triphosphate hydrolases"/>
    <property type="match status" value="1"/>
</dbReference>
<sequence length="1109" mass="125833">MDMNAPENNVYNEDIVFNKDFELLTPLFQSDASFAAGGNQVMGDISPVSKPTDVTDSVASSLTRASDNYVAKYSNLENGGKGEDPKNCSGDMPPSQFSDMMWVELEKELDSSELDEHSEKTKFEEAKAAFEAEMNPSLEAQIRFEKAKEKECLRLSRVQLREALIQQERNIQHGCINGNETEDVRISMAQGGENQKPGKENDFDLFYPENNAAPAEELHRCTSPSNEESIPVFVWERTQTSKESTKPKNRSRQNRVSKKVRKTNDKVKETKKRNNTPRRNSNKSIKFKKNSTNRGPTSLNFDSLFTSNIIENAKRNTKKMAIPESTSRNKKKAMREIMASIPTDDDIDMRSMSQHKKAIMNSVMKFTKRPRVDNKGGWKHINMTTSLFHYQLLGVGFMRDRENSSAAPKGGFLCDEMGFGKTIQAIANMVDGKAVGDRKEPTITLIVAPTHLIEHWKDEILKHVKKGVLGYIFVYHGAQKLDLKLAIESGGTQGMGVIITTYSEIRASCRFPIPDFSNKEDETKWKLYNCGFLHNFKFRRIYLDEAHEIKNYNSKASQAVRLLTAKFRWVITGTPIHNDVTEFYSYFNFLKVPALENYYVFLDKIVKHDPDHHRLLNCLRAYMLRRTHAETLFGRPILKLPDIDENTIVVQFSIVEKALYQKMIGSFLDEHLNTMRTIDGIDNYLTLLLYLRMFTSHLLLPQDVIKQILTPRFMQEIEPEIKQSSNIKEIEMFNSLQVSWFENPPKPLGRLGKEASDAGISKLFESVMDGSKGAAKIMDCIECNQRQESAFVLSCMHLCCFKCIPKLPQVGDKQITCRCGLTVTYELYLDLQKSCRSKAIRRARGSKSRCIDEFEQDKGTPTISETVLSAKLRAVKVFISKWLKESPDIKITIFTQFLGMISAISSVCEAEGWRYTTLCGKLHHRTRHANIKRFREENVSILISSLKAGGVGLDLTMASKCILVDLWWNEAIEQQAFCRLFRIGQKNDVEIVRICVENTVDDRLQLIQSRKSEHIKKAMGSTVLAQRDTLADVLTLFGVEEDDTADGGYRFLTEEEAAAQLKAKDKSSDNSADAEVEAEAEADAEVRPEPEPELEPEPEAKVEVEAGAS</sequence>
<dbReference type="GO" id="GO:0004386">
    <property type="term" value="F:helicase activity"/>
    <property type="evidence" value="ECO:0007669"/>
    <property type="project" value="UniProtKB-KW"/>
</dbReference>
<evidence type="ECO:0000313" key="9">
    <source>
        <dbReference type="Proteomes" id="UP000023623"/>
    </source>
</evidence>
<dbReference type="GO" id="GO:0016787">
    <property type="term" value="F:hydrolase activity"/>
    <property type="evidence" value="ECO:0007669"/>
    <property type="project" value="UniProtKB-KW"/>
</dbReference>
<dbReference type="Gene3D" id="3.40.50.10810">
    <property type="entry name" value="Tandem AAA-ATPase domain"/>
    <property type="match status" value="1"/>
</dbReference>
<feature type="region of interest" description="Disordered" evidence="5">
    <location>
        <begin position="1061"/>
        <end position="1109"/>
    </location>
</feature>
<dbReference type="SMART" id="SM00490">
    <property type="entry name" value="HELICc"/>
    <property type="match status" value="1"/>
</dbReference>
<feature type="region of interest" description="Disordered" evidence="5">
    <location>
        <begin position="237"/>
        <end position="299"/>
    </location>
</feature>
<dbReference type="PROSITE" id="PS51194">
    <property type="entry name" value="HELICASE_CTER"/>
    <property type="match status" value="1"/>
</dbReference>
<feature type="domain" description="Helicase C-terminal" evidence="7">
    <location>
        <begin position="874"/>
        <end position="1030"/>
    </location>
</feature>
<dbReference type="InterPro" id="IPR001650">
    <property type="entry name" value="Helicase_C-like"/>
</dbReference>
<dbReference type="PROSITE" id="PS51192">
    <property type="entry name" value="HELICASE_ATP_BIND_1"/>
    <property type="match status" value="1"/>
</dbReference>
<evidence type="ECO:0000259" key="7">
    <source>
        <dbReference type="PROSITE" id="PS51194"/>
    </source>
</evidence>
<dbReference type="PANTHER" id="PTHR45626:SF17">
    <property type="entry name" value="HELICASE-LIKE TRANSCRIPTION FACTOR"/>
    <property type="match status" value="1"/>
</dbReference>
<dbReference type="InterPro" id="IPR014001">
    <property type="entry name" value="Helicase_ATP-bd"/>
</dbReference>
<feature type="compositionally biased region" description="Basic and acidic residues" evidence="5">
    <location>
        <begin position="1098"/>
        <end position="1109"/>
    </location>
</feature>
<dbReference type="EMBL" id="KK208835">
    <property type="protein sequence ID" value="EZF74640.1"/>
    <property type="molecule type" value="Genomic_DNA"/>
</dbReference>
<protein>
    <recommendedName>
        <fullName evidence="10">Helicase ATP-binding domain-containing protein</fullName>
    </recommendedName>
</protein>
<evidence type="ECO:0000256" key="1">
    <source>
        <dbReference type="ARBA" id="ARBA00022741"/>
    </source>
</evidence>
<feature type="domain" description="Helicase ATP-binding" evidence="6">
    <location>
        <begin position="402"/>
        <end position="593"/>
    </location>
</feature>
<feature type="compositionally biased region" description="Acidic residues" evidence="5">
    <location>
        <begin position="1072"/>
        <end position="1083"/>
    </location>
</feature>
<dbReference type="InterPro" id="IPR049730">
    <property type="entry name" value="SNF2/RAD54-like_C"/>
</dbReference>
<dbReference type="Proteomes" id="UP000023623">
    <property type="component" value="Unassembled WGS sequence"/>
</dbReference>
<dbReference type="SUPFAM" id="SSF52540">
    <property type="entry name" value="P-loop containing nucleoside triphosphate hydrolases"/>
    <property type="match status" value="2"/>
</dbReference>
<gene>
    <name evidence="8" type="ORF">H105_03707</name>
</gene>
<dbReference type="InterPro" id="IPR027417">
    <property type="entry name" value="P-loop_NTPase"/>
</dbReference>
<dbReference type="Pfam" id="PF00271">
    <property type="entry name" value="Helicase_C"/>
    <property type="match status" value="1"/>
</dbReference>
<evidence type="ECO:0000256" key="2">
    <source>
        <dbReference type="ARBA" id="ARBA00022801"/>
    </source>
</evidence>
<accession>A0A022XV90</accession>
<dbReference type="CDD" id="cd16449">
    <property type="entry name" value="RING-HC"/>
    <property type="match status" value="1"/>
</dbReference>
<reference evidence="8 9" key="1">
    <citation type="submission" date="2014-02" db="EMBL/GenBank/DDBJ databases">
        <title>The Genome Sequence of Trichophyton rubrum (morphotype soudanense) CBS 452.61.</title>
        <authorList>
            <consortium name="The Broad Institute Genomics Platform"/>
            <person name="Cuomo C.A."/>
            <person name="White T.C."/>
            <person name="Graser Y."/>
            <person name="Martinez-Rossi N."/>
            <person name="Heitman J."/>
            <person name="Young S.K."/>
            <person name="Zeng Q."/>
            <person name="Gargeya S."/>
            <person name="Abouelleil A."/>
            <person name="Alvarado L."/>
            <person name="Chapman S.B."/>
            <person name="Gainer-Dewar J."/>
            <person name="Goldberg J."/>
            <person name="Griggs A."/>
            <person name="Gujja S."/>
            <person name="Hansen M."/>
            <person name="Howarth C."/>
            <person name="Imamovic A."/>
            <person name="Larimer J."/>
            <person name="Martinez D."/>
            <person name="Murphy C."/>
            <person name="Pearson M.D."/>
            <person name="Persinoti G."/>
            <person name="Poon T."/>
            <person name="Priest M."/>
            <person name="Roberts A.D."/>
            <person name="Saif S."/>
            <person name="Shea T.D."/>
            <person name="Sykes S.N."/>
            <person name="Wortman J."/>
            <person name="Nusbaum C."/>
            <person name="Birren B."/>
        </authorList>
    </citation>
    <scope>NUCLEOTIDE SEQUENCE [LARGE SCALE GENOMIC DNA]</scope>
    <source>
        <strain evidence="8 9">CBS 452.61</strain>
    </source>
</reference>
<dbReference type="AlphaFoldDB" id="A0A022XV90"/>
<keyword evidence="9" id="KW-1185">Reference proteome</keyword>
<dbReference type="InterPro" id="IPR050628">
    <property type="entry name" value="SNF2_RAD54_helicase_TF"/>
</dbReference>
<keyword evidence="3" id="KW-0347">Helicase</keyword>
<evidence type="ECO:0000259" key="6">
    <source>
        <dbReference type="PROSITE" id="PS51192"/>
    </source>
</evidence>
<organism evidence="8 9">
    <name type="scientific">Trichophyton soudanense CBS 452.61</name>
    <dbReference type="NCBI Taxonomy" id="1215331"/>
    <lineage>
        <taxon>Eukaryota</taxon>
        <taxon>Fungi</taxon>
        <taxon>Dikarya</taxon>
        <taxon>Ascomycota</taxon>
        <taxon>Pezizomycotina</taxon>
        <taxon>Eurotiomycetes</taxon>
        <taxon>Eurotiomycetidae</taxon>
        <taxon>Onygenales</taxon>
        <taxon>Arthrodermataceae</taxon>
        <taxon>Trichophyton</taxon>
    </lineage>
</organism>
<evidence type="ECO:0000256" key="4">
    <source>
        <dbReference type="ARBA" id="ARBA00022840"/>
    </source>
</evidence>
<dbReference type="CDD" id="cd18008">
    <property type="entry name" value="DEXDc_SHPRH-like"/>
    <property type="match status" value="1"/>
</dbReference>
<dbReference type="SMART" id="SM00487">
    <property type="entry name" value="DEXDc"/>
    <property type="match status" value="1"/>
</dbReference>
<dbReference type="GO" id="GO:0008094">
    <property type="term" value="F:ATP-dependent activity, acting on DNA"/>
    <property type="evidence" value="ECO:0007669"/>
    <property type="project" value="TreeGrafter"/>
</dbReference>